<reference evidence="9" key="1">
    <citation type="submission" date="2017-11" db="EMBL/GenBank/DDBJ databases">
        <authorList>
            <person name="Lima N.C."/>
            <person name="Parody-Merino A.M."/>
            <person name="Battley P.F."/>
            <person name="Fidler A.E."/>
            <person name="Prosdocimi F."/>
        </authorList>
    </citation>
    <scope>NUCLEOTIDE SEQUENCE [LARGE SCALE GENOMIC DNA]</scope>
</reference>
<evidence type="ECO:0000256" key="1">
    <source>
        <dbReference type="ARBA" id="ARBA00018517"/>
    </source>
</evidence>
<comment type="catalytic activity">
    <reaction evidence="4">
        <text>a 5'-end (N(7)-methyl 5'-triphosphoguanosine)-ribonucleoside in snoRNA + S-adenosyl-L-methionine = a 5'-end (N(2),N(7)-dimethyl 5'-triphosphoguanosine)-ribonucleoside in snoRNA + S-adenosyl-L-homocysteine + H(+)</text>
        <dbReference type="Rhea" id="RHEA:78475"/>
        <dbReference type="Rhea" id="RHEA-COMP:19086"/>
        <dbReference type="Rhea" id="RHEA-COMP:19088"/>
        <dbReference type="ChEBI" id="CHEBI:15378"/>
        <dbReference type="ChEBI" id="CHEBI:57856"/>
        <dbReference type="ChEBI" id="CHEBI:59789"/>
        <dbReference type="ChEBI" id="CHEBI:156461"/>
        <dbReference type="ChEBI" id="CHEBI:172880"/>
    </reaction>
    <physiologicalReaction direction="left-to-right" evidence="4">
        <dbReference type="Rhea" id="RHEA:78476"/>
    </physiologicalReaction>
</comment>
<evidence type="ECO:0000256" key="7">
    <source>
        <dbReference type="ARBA" id="ARBA00049790"/>
    </source>
</evidence>
<dbReference type="InterPro" id="IPR019012">
    <property type="entry name" value="RNA_cap_Gua-N2-MeTrfase"/>
</dbReference>
<name>A0A2I0T430_LIMLA</name>
<dbReference type="OrthoDB" id="194443at2759"/>
<dbReference type="Gene3D" id="3.40.50.150">
    <property type="entry name" value="Vaccinia Virus protein VP39"/>
    <property type="match status" value="1"/>
</dbReference>
<evidence type="ECO:0000313" key="9">
    <source>
        <dbReference type="Proteomes" id="UP000233556"/>
    </source>
</evidence>
<protein>
    <recommendedName>
        <fullName evidence="1">Trimethylguanosine synthase</fullName>
    </recommendedName>
    <alternativeName>
        <fullName evidence="7">Cap-specific guanine-N(2) methyltransferase</fullName>
    </alternativeName>
</protein>
<dbReference type="CDD" id="cd02440">
    <property type="entry name" value="AdoMet_MTases"/>
    <property type="match status" value="1"/>
</dbReference>
<evidence type="ECO:0000256" key="6">
    <source>
        <dbReference type="ARBA" id="ARBA00049075"/>
    </source>
</evidence>
<comment type="similarity">
    <text evidence="2">Belongs to the methyltransferase superfamily. Trimethylguanosine synthase family.</text>
</comment>
<dbReference type="Proteomes" id="UP000233556">
    <property type="component" value="Unassembled WGS sequence"/>
</dbReference>
<proteinExistence type="inferred from homology"/>
<evidence type="ECO:0000256" key="4">
    <source>
        <dbReference type="ARBA" id="ARBA00048740"/>
    </source>
</evidence>
<comment type="catalytic activity">
    <reaction evidence="5">
        <text>a 5'-end (N(2),N(7)-dimethyl 5'-triphosphoguanosine)-ribonucleoside in snRNA + S-adenosyl-L-methionine = a 5'-end (N(2),N(2),N(7)-trimethyl 5'-triphosphoguanosine)-ribonucleoside in snRNA + S-adenosyl-L-homocysteine + H(+)</text>
        <dbReference type="Rhea" id="RHEA:78479"/>
        <dbReference type="Rhea" id="RHEA-COMP:19087"/>
        <dbReference type="Rhea" id="RHEA-COMP:19089"/>
        <dbReference type="ChEBI" id="CHEBI:15378"/>
        <dbReference type="ChEBI" id="CHEBI:57856"/>
        <dbReference type="ChEBI" id="CHEBI:59789"/>
        <dbReference type="ChEBI" id="CHEBI:167623"/>
        <dbReference type="ChEBI" id="CHEBI:172880"/>
    </reaction>
    <physiologicalReaction direction="left-to-right" evidence="5">
        <dbReference type="Rhea" id="RHEA:78480"/>
    </physiologicalReaction>
</comment>
<dbReference type="AlphaFoldDB" id="A0A2I0T430"/>
<dbReference type="Pfam" id="PF09445">
    <property type="entry name" value="Methyltransf_15"/>
    <property type="match status" value="1"/>
</dbReference>
<comment type="catalytic activity">
    <reaction evidence="6">
        <text>a 5'-end (N(7)-methyl 5'-triphosphoguanosine)-ribonucleoside in snRNA + S-adenosyl-L-methionine = a 5'-end (N(2),N(7)-dimethyl 5'-triphosphoguanosine)-ribonucleoside in snRNA + S-adenosyl-L-homocysteine + H(+)</text>
        <dbReference type="Rhea" id="RHEA:78471"/>
        <dbReference type="Rhea" id="RHEA-COMP:19085"/>
        <dbReference type="Rhea" id="RHEA-COMP:19087"/>
        <dbReference type="ChEBI" id="CHEBI:15378"/>
        <dbReference type="ChEBI" id="CHEBI:57856"/>
        <dbReference type="ChEBI" id="CHEBI:59789"/>
        <dbReference type="ChEBI" id="CHEBI:156461"/>
        <dbReference type="ChEBI" id="CHEBI:172880"/>
    </reaction>
    <physiologicalReaction direction="left-to-right" evidence="6">
        <dbReference type="Rhea" id="RHEA:78472"/>
    </physiologicalReaction>
</comment>
<sequence>MSTVTYKTEVVTHHTAVNYRLIAIDIDPEKLSLARNNAEVYGVADQIEFVCGDFMVLAADLKADVVFLSPPWGGPDYATAEIFDIQTMICPDGYPFKVMHYCDFQKELAVFSLSFPSSLDMGFACPVG</sequence>
<keyword evidence="9" id="KW-1185">Reference proteome</keyword>
<accession>A0A2I0T430</accession>
<gene>
    <name evidence="8" type="ORF">llap_21145</name>
</gene>
<dbReference type="PANTHER" id="PTHR14741">
    <property type="entry name" value="S-ADENOSYLMETHIONINE-DEPENDENT METHYLTRANSFERASE RELATED"/>
    <property type="match status" value="1"/>
</dbReference>
<dbReference type="PANTHER" id="PTHR14741:SF32">
    <property type="entry name" value="TRIMETHYLGUANOSINE SYNTHASE"/>
    <property type="match status" value="1"/>
</dbReference>
<dbReference type="EMBL" id="KZ520117">
    <property type="protein sequence ID" value="PKU28551.1"/>
    <property type="molecule type" value="Genomic_DNA"/>
</dbReference>
<dbReference type="GO" id="GO:0071164">
    <property type="term" value="F:RNA cap trimethylguanosine synthase activity"/>
    <property type="evidence" value="ECO:0007669"/>
    <property type="project" value="TreeGrafter"/>
</dbReference>
<dbReference type="InterPro" id="IPR029063">
    <property type="entry name" value="SAM-dependent_MTases_sf"/>
</dbReference>
<comment type="catalytic activity">
    <reaction evidence="3">
        <text>a 5'-end (N(2),N(7)-dimethyl 5'-triphosphoguanosine)-ribonucleoside in snoRNA + S-adenosyl-L-methionine = a 5'-end (N(2),N(2),N(7)-trimethyl 5'-triphosphoguanosine)-ribonucleoside in snoRNA + S-adenosyl-L-homocysteine + H(+)</text>
        <dbReference type="Rhea" id="RHEA:78507"/>
        <dbReference type="Rhea" id="RHEA-COMP:19088"/>
        <dbReference type="Rhea" id="RHEA-COMP:19090"/>
        <dbReference type="ChEBI" id="CHEBI:15378"/>
        <dbReference type="ChEBI" id="CHEBI:57856"/>
        <dbReference type="ChEBI" id="CHEBI:59789"/>
        <dbReference type="ChEBI" id="CHEBI:167623"/>
        <dbReference type="ChEBI" id="CHEBI:172880"/>
    </reaction>
    <physiologicalReaction direction="left-to-right" evidence="3">
        <dbReference type="Rhea" id="RHEA:78508"/>
    </physiologicalReaction>
</comment>
<reference evidence="9" key="2">
    <citation type="submission" date="2017-12" db="EMBL/GenBank/DDBJ databases">
        <title>Genome sequence of the Bar-tailed Godwit (Limosa lapponica baueri).</title>
        <authorList>
            <person name="Lima N.C.B."/>
            <person name="Parody-Merino A.M."/>
            <person name="Battley P.F."/>
            <person name="Fidler A.E."/>
            <person name="Prosdocimi F."/>
        </authorList>
    </citation>
    <scope>NUCLEOTIDE SEQUENCE [LARGE SCALE GENOMIC DNA]</scope>
</reference>
<evidence type="ECO:0000256" key="3">
    <source>
        <dbReference type="ARBA" id="ARBA00047418"/>
    </source>
</evidence>
<dbReference type="SUPFAM" id="SSF53335">
    <property type="entry name" value="S-adenosyl-L-methionine-dependent methyltransferases"/>
    <property type="match status" value="1"/>
</dbReference>
<organism evidence="8 9">
    <name type="scientific">Limosa lapponica baueri</name>
    <dbReference type="NCBI Taxonomy" id="1758121"/>
    <lineage>
        <taxon>Eukaryota</taxon>
        <taxon>Metazoa</taxon>
        <taxon>Chordata</taxon>
        <taxon>Craniata</taxon>
        <taxon>Vertebrata</taxon>
        <taxon>Euteleostomi</taxon>
        <taxon>Archelosauria</taxon>
        <taxon>Archosauria</taxon>
        <taxon>Dinosauria</taxon>
        <taxon>Saurischia</taxon>
        <taxon>Theropoda</taxon>
        <taxon>Coelurosauria</taxon>
        <taxon>Aves</taxon>
        <taxon>Neognathae</taxon>
        <taxon>Neoaves</taxon>
        <taxon>Charadriiformes</taxon>
        <taxon>Scolopacidae</taxon>
        <taxon>Limosa</taxon>
    </lineage>
</organism>
<evidence type="ECO:0000256" key="2">
    <source>
        <dbReference type="ARBA" id="ARBA00025783"/>
    </source>
</evidence>
<evidence type="ECO:0000256" key="5">
    <source>
        <dbReference type="ARBA" id="ARBA00048763"/>
    </source>
</evidence>
<evidence type="ECO:0000313" key="8">
    <source>
        <dbReference type="EMBL" id="PKU28551.1"/>
    </source>
</evidence>
<dbReference type="GO" id="GO:0005634">
    <property type="term" value="C:nucleus"/>
    <property type="evidence" value="ECO:0007669"/>
    <property type="project" value="TreeGrafter"/>
</dbReference>